<dbReference type="InterPro" id="IPR036285">
    <property type="entry name" value="PRP4-like_sf"/>
</dbReference>
<dbReference type="OMA" id="LNEPICY"/>
<name>I7JAX0_BABMR</name>
<dbReference type="InterPro" id="IPR036322">
    <property type="entry name" value="WD40_repeat_dom_sf"/>
</dbReference>
<protein>
    <submittedName>
        <fullName evidence="3">U4/U6 small nuclear ribonucleoprotein PRP4</fullName>
    </submittedName>
</protein>
<dbReference type="PANTHER" id="PTHR19846:SF0">
    <property type="entry name" value="PRE-MRNA PROCESSING FACTOR 4"/>
    <property type="match status" value="1"/>
</dbReference>
<feature type="repeat" description="WD" evidence="1">
    <location>
        <begin position="433"/>
        <end position="465"/>
    </location>
</feature>
<keyword evidence="1" id="KW-0853">WD repeat</keyword>
<dbReference type="SMART" id="SM00320">
    <property type="entry name" value="WD40"/>
    <property type="match status" value="7"/>
</dbReference>
<dbReference type="GO" id="GO:0000398">
    <property type="term" value="P:mRNA splicing, via spliceosome"/>
    <property type="evidence" value="ECO:0007669"/>
    <property type="project" value="TreeGrafter"/>
</dbReference>
<dbReference type="SUPFAM" id="SSF50978">
    <property type="entry name" value="WD40 repeat-like"/>
    <property type="match status" value="1"/>
</dbReference>
<dbReference type="InterPro" id="IPR014906">
    <property type="entry name" value="PRP4-like"/>
</dbReference>
<feature type="domain" description="Pre-mRNA processing factor 4 (PRP4)-like" evidence="2">
    <location>
        <begin position="31"/>
        <end position="80"/>
    </location>
</feature>
<dbReference type="Pfam" id="PF08799">
    <property type="entry name" value="PRP4"/>
    <property type="match status" value="1"/>
</dbReference>
<dbReference type="GO" id="GO:0030621">
    <property type="term" value="F:U4 snRNA binding"/>
    <property type="evidence" value="ECO:0007669"/>
    <property type="project" value="TreeGrafter"/>
</dbReference>
<dbReference type="GO" id="GO:0017070">
    <property type="term" value="F:U6 snRNA binding"/>
    <property type="evidence" value="ECO:0007669"/>
    <property type="project" value="TreeGrafter"/>
</dbReference>
<dbReference type="Gene3D" id="2.130.10.10">
    <property type="entry name" value="YVTN repeat-like/Quinoprotein amine dehydrogenase"/>
    <property type="match status" value="2"/>
</dbReference>
<dbReference type="VEuPathDB" id="PiroplasmaDB:BMR1_02g04165"/>
<dbReference type="Pfam" id="PF00400">
    <property type="entry name" value="WD40"/>
    <property type="match status" value="4"/>
</dbReference>
<dbReference type="CDD" id="cd00200">
    <property type="entry name" value="WD40"/>
    <property type="match status" value="1"/>
</dbReference>
<dbReference type="OrthoDB" id="540662at2759"/>
<gene>
    <name evidence="3" type="ORF">BMR1_02g04165</name>
</gene>
<reference evidence="3 4" key="3">
    <citation type="journal article" date="2016" name="Sci. Rep.">
        <title>Genome-wide diversity and gene expression profiling of Babesia microti isolates identify polymorphic genes that mediate host-pathogen interactions.</title>
        <authorList>
            <person name="Silva J.C."/>
            <person name="Cornillot E."/>
            <person name="McCracken C."/>
            <person name="Usmani-Brown S."/>
            <person name="Dwivedi A."/>
            <person name="Ifeonu O.O."/>
            <person name="Crabtree J."/>
            <person name="Gotia H.T."/>
            <person name="Virji A.Z."/>
            <person name="Reynes C."/>
            <person name="Colinge J."/>
            <person name="Kumar V."/>
            <person name="Lawres L."/>
            <person name="Pazzi J.E."/>
            <person name="Pablo J.V."/>
            <person name="Hung C."/>
            <person name="Brancato J."/>
            <person name="Kumari P."/>
            <person name="Orvis J."/>
            <person name="Tretina K."/>
            <person name="Chibucos M."/>
            <person name="Ott S."/>
            <person name="Sadzewicz L."/>
            <person name="Sengamalay N."/>
            <person name="Shetty A.C."/>
            <person name="Su Q."/>
            <person name="Tallon L."/>
            <person name="Fraser C.M."/>
            <person name="Frutos R."/>
            <person name="Molina D.M."/>
            <person name="Krause P.J."/>
            <person name="Ben Mamoun C."/>
        </authorList>
    </citation>
    <scope>NUCLEOTIDE SEQUENCE [LARGE SCALE GENOMIC DNA]</scope>
    <source>
        <strain evidence="3 4">RI</strain>
    </source>
</reference>
<dbReference type="GO" id="GO:0046540">
    <property type="term" value="C:U4/U6 x U5 tri-snRNP complex"/>
    <property type="evidence" value="ECO:0007669"/>
    <property type="project" value="TreeGrafter"/>
</dbReference>
<dbReference type="PROSITE" id="PS50082">
    <property type="entry name" value="WD_REPEATS_2"/>
    <property type="match status" value="1"/>
</dbReference>
<dbReference type="PROSITE" id="PS50294">
    <property type="entry name" value="WD_REPEATS_REGION"/>
    <property type="match status" value="1"/>
</dbReference>
<evidence type="ECO:0000256" key="1">
    <source>
        <dbReference type="PROSITE-ProRule" id="PRU00221"/>
    </source>
</evidence>
<organism evidence="3 4">
    <name type="scientific">Babesia microti (strain RI)</name>
    <dbReference type="NCBI Taxonomy" id="1133968"/>
    <lineage>
        <taxon>Eukaryota</taxon>
        <taxon>Sar</taxon>
        <taxon>Alveolata</taxon>
        <taxon>Apicomplexa</taxon>
        <taxon>Aconoidasida</taxon>
        <taxon>Piroplasmida</taxon>
        <taxon>Babesiidae</taxon>
        <taxon>Babesia</taxon>
    </lineage>
</organism>
<dbReference type="Gene3D" id="4.10.280.110">
    <property type="entry name" value="Pre-mRNA processing factor 4 domain"/>
    <property type="match status" value="1"/>
</dbReference>
<dbReference type="AlphaFoldDB" id="I7JAX0"/>
<keyword evidence="3" id="KW-0687">Ribonucleoprotein</keyword>
<dbReference type="Proteomes" id="UP000002899">
    <property type="component" value="Chromosome II"/>
</dbReference>
<dbReference type="RefSeq" id="XP_012648588.1">
    <property type="nucleotide sequence ID" value="XM_012793134.1"/>
</dbReference>
<evidence type="ECO:0000313" key="3">
    <source>
        <dbReference type="EMBL" id="CCF73979.1"/>
    </source>
</evidence>
<reference evidence="3 4" key="2">
    <citation type="journal article" date="2013" name="PLoS ONE">
        <title>Whole genome mapping and re-organization of the nuclear and mitochondrial genomes of Babesia microti isolates.</title>
        <authorList>
            <person name="Cornillot E."/>
            <person name="Dassouli A."/>
            <person name="Garg A."/>
            <person name="Pachikara N."/>
            <person name="Randazzo S."/>
            <person name="Depoix D."/>
            <person name="Carcy B."/>
            <person name="Delbecq S."/>
            <person name="Frutos R."/>
            <person name="Silva J.C."/>
            <person name="Sutton R."/>
            <person name="Krause P.J."/>
            <person name="Mamoun C.B."/>
        </authorList>
    </citation>
    <scope>NUCLEOTIDE SEQUENCE [LARGE SCALE GENOMIC DNA]</scope>
    <source>
        <strain evidence="3 4">RI</strain>
    </source>
</reference>
<accession>I7JAX0</accession>
<dbReference type="SMART" id="SM00500">
    <property type="entry name" value="SFM"/>
    <property type="match status" value="1"/>
</dbReference>
<dbReference type="InterPro" id="IPR015943">
    <property type="entry name" value="WD40/YVTN_repeat-like_dom_sf"/>
</dbReference>
<dbReference type="PANTHER" id="PTHR19846">
    <property type="entry name" value="WD40 REPEAT PROTEIN"/>
    <property type="match status" value="1"/>
</dbReference>
<dbReference type="KEGG" id="bmic:BMR1_02g04165"/>
<dbReference type="GeneID" id="24424611"/>
<sequence>MTDLTIPISSKALKEFELRSRLSSVTIAVPTLDNSIRWILRSLKEPIHLFGEGKFERRERTKSLILFKYDKYFKDGHMVEQVIELHPEAKVLHEIVQKFQIDMSSVYSKRLKAQEETKAKKTLDPAQTKREYQAQLEKLKRKQSSKVFYTEPENPEDVKNLRLQIVKHSFESWRDLKLQLGSYKQDVDIYEHEKRIGNYIDHLTNNVELIASQIGSDRPLTRAKFSPDGQSIITSSYSNDVRLYTKNTSQDADNCREDYIHTTGFSAGHTDRVLDIVWSPSGILSACADGSLSHTSISDFDVYQTISVHESRINSVVLHPIKSFFITASSDETLCYIDLEKMQPIYVQEGHGYPVHSVNVNRYGSLCASGDSKGAMLIFDLRTGRHIFQDQIHHQIVTGVSFHPINCHIFATSSADNTVKIHDLRKMQAIKTLLAHLKVVSSLQFESDGRFLATSSFDGTVKLWDCVGYKCFKILETAGSRVVDVTMNNEFILSASYDRIFRLYNL</sequence>
<evidence type="ECO:0000259" key="2">
    <source>
        <dbReference type="SMART" id="SM00500"/>
    </source>
</evidence>
<dbReference type="InterPro" id="IPR001680">
    <property type="entry name" value="WD40_rpt"/>
</dbReference>
<keyword evidence="4" id="KW-1185">Reference proteome</keyword>
<reference evidence="3 4" key="1">
    <citation type="journal article" date="2012" name="Nucleic Acids Res.">
        <title>Sequencing of the smallest Apicomplexan genome from the human pathogen Babesia microti.</title>
        <authorList>
            <person name="Cornillot E."/>
            <person name="Hadj-Kaddour K."/>
            <person name="Dassouli A."/>
            <person name="Noel B."/>
            <person name="Ranwez V."/>
            <person name="Vacherie B."/>
            <person name="Augagneur Y."/>
            <person name="Bres V."/>
            <person name="Duclos A."/>
            <person name="Randazzo S."/>
            <person name="Carcy B."/>
            <person name="Debierre-Grockiego F."/>
            <person name="Delbecq S."/>
            <person name="Moubri-Menage K."/>
            <person name="Shams-Eldin H."/>
            <person name="Usmani-Brown S."/>
            <person name="Bringaud F."/>
            <person name="Wincker P."/>
            <person name="Vivares C.P."/>
            <person name="Schwarz R.T."/>
            <person name="Schetters T.P."/>
            <person name="Krause P.J."/>
            <person name="Gorenflot A."/>
            <person name="Berry V."/>
            <person name="Barbe V."/>
            <person name="Ben Mamoun C."/>
        </authorList>
    </citation>
    <scope>NUCLEOTIDE SEQUENCE [LARGE SCALE GENOMIC DNA]</scope>
    <source>
        <strain evidence="3 4">RI</strain>
    </source>
</reference>
<dbReference type="EMBL" id="FO082872">
    <property type="protein sequence ID" value="CCF73979.1"/>
    <property type="molecule type" value="Genomic_DNA"/>
</dbReference>
<evidence type="ECO:0000313" key="4">
    <source>
        <dbReference type="Proteomes" id="UP000002899"/>
    </source>
</evidence>
<proteinExistence type="predicted"/>
<dbReference type="SUPFAM" id="SSF158230">
    <property type="entry name" value="PRP4-like"/>
    <property type="match status" value="1"/>
</dbReference>